<sequence length="168" mass="17873">MTTLSNSLLISKSPSLPLSSGSPLKSIDQSGCSTKLFFSARRGAKPSSSGRSLSIQARYSDGGRPSNGGFFIGGFVLGGLIVGTLGCVYAPQISKAISGTDKEDILKKLPKFIYDEEKELEKQRKILAKKIEQINSSIDGISAQLRSEDTEDTEDGATVNPDDVEALV</sequence>
<evidence type="ECO:0000313" key="2">
    <source>
        <dbReference type="RefSeq" id="XP_075102296.1"/>
    </source>
</evidence>
<protein>
    <submittedName>
        <fullName evidence="2">Uncharacterized protein LOC107830867 isoform X1</fullName>
    </submittedName>
</protein>
<dbReference type="Proteomes" id="UP000790787">
    <property type="component" value="Chromosome 23"/>
</dbReference>
<reference evidence="2" key="2">
    <citation type="submission" date="2025-08" db="UniProtKB">
        <authorList>
            <consortium name="RefSeq"/>
        </authorList>
    </citation>
    <scope>IDENTIFICATION</scope>
    <source>
        <tissue evidence="2">Leaf</tissue>
    </source>
</reference>
<keyword evidence="1" id="KW-1185">Reference proteome</keyword>
<accession>A0AC58TYJ0</accession>
<dbReference type="RefSeq" id="XP_075102296.1">
    <property type="nucleotide sequence ID" value="XM_075246195.1"/>
</dbReference>
<evidence type="ECO:0000313" key="1">
    <source>
        <dbReference type="Proteomes" id="UP000790787"/>
    </source>
</evidence>
<organism evidence="1 2">
    <name type="scientific">Nicotiana tabacum</name>
    <name type="common">Common tobacco</name>
    <dbReference type="NCBI Taxonomy" id="4097"/>
    <lineage>
        <taxon>Eukaryota</taxon>
        <taxon>Viridiplantae</taxon>
        <taxon>Streptophyta</taxon>
        <taxon>Embryophyta</taxon>
        <taxon>Tracheophyta</taxon>
        <taxon>Spermatophyta</taxon>
        <taxon>Magnoliopsida</taxon>
        <taxon>eudicotyledons</taxon>
        <taxon>Gunneridae</taxon>
        <taxon>Pentapetalae</taxon>
        <taxon>asterids</taxon>
        <taxon>lamiids</taxon>
        <taxon>Solanales</taxon>
        <taxon>Solanaceae</taxon>
        <taxon>Nicotianoideae</taxon>
        <taxon>Nicotianeae</taxon>
        <taxon>Nicotiana</taxon>
    </lineage>
</organism>
<gene>
    <name evidence="2" type="primary">LOC107830867</name>
</gene>
<name>A0AC58TYJ0_TOBAC</name>
<proteinExistence type="predicted"/>
<reference evidence="1" key="1">
    <citation type="journal article" date="2014" name="Nat. Commun.">
        <title>The tobacco genome sequence and its comparison with those of tomato and potato.</title>
        <authorList>
            <person name="Sierro N."/>
            <person name="Battey J.N."/>
            <person name="Ouadi S."/>
            <person name="Bakaher N."/>
            <person name="Bovet L."/>
            <person name="Willig A."/>
            <person name="Goepfert S."/>
            <person name="Peitsch M.C."/>
            <person name="Ivanov N.V."/>
        </authorList>
    </citation>
    <scope>NUCLEOTIDE SEQUENCE [LARGE SCALE GENOMIC DNA]</scope>
</reference>